<feature type="domain" description="EF-hand" evidence="10">
    <location>
        <begin position="531"/>
        <end position="566"/>
    </location>
</feature>
<evidence type="ECO:0000256" key="6">
    <source>
        <dbReference type="ARBA" id="ARBA00022946"/>
    </source>
</evidence>
<keyword evidence="12" id="KW-1185">Reference proteome</keyword>
<organism evidence="11 12">
    <name type="scientific">Aspergillus avenaceus</name>
    <dbReference type="NCBI Taxonomy" id="36643"/>
    <lineage>
        <taxon>Eukaryota</taxon>
        <taxon>Fungi</taxon>
        <taxon>Dikarya</taxon>
        <taxon>Ascomycota</taxon>
        <taxon>Pezizomycotina</taxon>
        <taxon>Eurotiomycetes</taxon>
        <taxon>Eurotiomycetidae</taxon>
        <taxon>Eurotiales</taxon>
        <taxon>Aspergillaceae</taxon>
        <taxon>Aspergillus</taxon>
        <taxon>Aspergillus subgen. Circumdati</taxon>
    </lineage>
</organism>
<keyword evidence="6" id="KW-0809">Transit peptide</keyword>
<dbReference type="PROSITE" id="PS00018">
    <property type="entry name" value="EF_HAND_1"/>
    <property type="match status" value="1"/>
</dbReference>
<protein>
    <recommendedName>
        <fullName evidence="10">EF-hand domain-containing protein</fullName>
    </recommendedName>
</protein>
<dbReference type="PANTHER" id="PTHR43706:SF50">
    <property type="entry name" value="NADH DEHYDROGENASE (UBIQUINONE)-RELATED"/>
    <property type="match status" value="1"/>
</dbReference>
<dbReference type="GO" id="GO:0005743">
    <property type="term" value="C:mitochondrial inner membrane"/>
    <property type="evidence" value="ECO:0007669"/>
    <property type="project" value="UniProtKB-SubCell"/>
</dbReference>
<dbReference type="InterPro" id="IPR002048">
    <property type="entry name" value="EF_hand_dom"/>
</dbReference>
<evidence type="ECO:0000259" key="10">
    <source>
        <dbReference type="PROSITE" id="PS50222"/>
    </source>
</evidence>
<evidence type="ECO:0000256" key="3">
    <source>
        <dbReference type="ARBA" id="ARBA00022630"/>
    </source>
</evidence>
<evidence type="ECO:0000256" key="5">
    <source>
        <dbReference type="ARBA" id="ARBA00022837"/>
    </source>
</evidence>
<evidence type="ECO:0000256" key="9">
    <source>
        <dbReference type="SAM" id="Phobius"/>
    </source>
</evidence>
<keyword evidence="9" id="KW-0812">Transmembrane</keyword>
<dbReference type="InterPro" id="IPR054585">
    <property type="entry name" value="NDH2-like_C"/>
</dbReference>
<keyword evidence="7" id="KW-0560">Oxidoreductase</keyword>
<reference evidence="11 12" key="1">
    <citation type="submission" date="2019-04" db="EMBL/GenBank/DDBJ databases">
        <title>Friends and foes A comparative genomics study of 23 Aspergillus species from section Flavi.</title>
        <authorList>
            <consortium name="DOE Joint Genome Institute"/>
            <person name="Kjaerbolling I."/>
            <person name="Vesth T."/>
            <person name="Frisvad J.C."/>
            <person name="Nybo J.L."/>
            <person name="Theobald S."/>
            <person name="Kildgaard S."/>
            <person name="Isbrandt T."/>
            <person name="Kuo A."/>
            <person name="Sato A."/>
            <person name="Lyhne E.K."/>
            <person name="Kogle M.E."/>
            <person name="Wiebenga A."/>
            <person name="Kun R.S."/>
            <person name="Lubbers R.J."/>
            <person name="Makela M.R."/>
            <person name="Barry K."/>
            <person name="Chovatia M."/>
            <person name="Clum A."/>
            <person name="Daum C."/>
            <person name="Haridas S."/>
            <person name="He G."/>
            <person name="LaButti K."/>
            <person name="Lipzen A."/>
            <person name="Mondo S."/>
            <person name="Riley R."/>
            <person name="Salamov A."/>
            <person name="Simmons B.A."/>
            <person name="Magnuson J.K."/>
            <person name="Henrissat B."/>
            <person name="Mortensen U.H."/>
            <person name="Larsen T.O."/>
            <person name="Devries R.P."/>
            <person name="Grigoriev I.V."/>
            <person name="Machida M."/>
            <person name="Baker S.E."/>
            <person name="Andersen M.R."/>
        </authorList>
    </citation>
    <scope>NUCLEOTIDE SEQUENCE [LARGE SCALE GENOMIC DNA]</scope>
    <source>
        <strain evidence="11 12">IBT 18842</strain>
    </source>
</reference>
<sequence length="684" mass="76543">MSAALSRLRPDTPALRRIGLLPNRLYSSRSQGPARLATSRVLPLRRKPVPQCLATRAFFNSHDSVRHQSTTPGSTDSPAKPSIRNVLFQTFAYCGFFIVMSGGAVVAFFIYDASTYREHPAEDIPVSELALNPRRGGPKNLPIAVELVGDHDSEATSELKDKPRLVILGTGWGSIALLKQLNPGDYHVTVISPTNYFLFTPMLPSATVGTLGLRSLVEPVRRIIQRVNGHFLKGEAVDVEFSEKFVEVTQLDTNGKPQNFYVPYDKLVVGVGCITNPHGVKGLDHCHFLKTIDDARQIKNRVLENMELACLPTTSDEERKRLLSFVVCGGGPTGVEFAAELFDLLNEDLLYSFPKILRNEISVHIIQSRTHILNTYDEALSKYAEARFARDHVDVLTNSRVKEVCDDRVVFTQMEDGKTVVKEIPMGFCLWSTGVAPADLCKKLSDKLDAQNNKHALETDSHLRLIGAPLGDVYAIGDCSTVQNKVADHIVSFLRTIAWQKGKDPEKLHLTFREWRDVANRVRRRFPQASNHLRRLDRLFEQYDKDHSGTLDFGELSELLHQIDTKLTSLPATAQRANQQGEYLGRKLTKVAAALPGMRANEIDHGDLDEAVYRAFKYKHLGSLAYISNAAVFDFGGLNFSGGVLAMYLWRSVYFAESVSFRTRCMLAMDWAKRALFGRDLMSF</sequence>
<accession>A0A5N6TGF3</accession>
<dbReference type="Pfam" id="PF07992">
    <property type="entry name" value="Pyr_redox_2"/>
    <property type="match status" value="1"/>
</dbReference>
<dbReference type="Pfam" id="PF22366">
    <property type="entry name" value="NDH2_C"/>
    <property type="match status" value="1"/>
</dbReference>
<evidence type="ECO:0000256" key="7">
    <source>
        <dbReference type="ARBA" id="ARBA00023002"/>
    </source>
</evidence>
<dbReference type="InterPro" id="IPR023753">
    <property type="entry name" value="FAD/NAD-binding_dom"/>
</dbReference>
<dbReference type="AlphaFoldDB" id="A0A5N6TGF3"/>
<dbReference type="InterPro" id="IPR018247">
    <property type="entry name" value="EF_Hand_1_Ca_BS"/>
</dbReference>
<proteinExistence type="inferred from homology"/>
<evidence type="ECO:0000256" key="2">
    <source>
        <dbReference type="ARBA" id="ARBA00005272"/>
    </source>
</evidence>
<dbReference type="FunFam" id="3.50.50.100:FF:000002">
    <property type="entry name" value="External alternative NAD(P)H-ubiquinone oxidoreductase B1, mitochondrial"/>
    <property type="match status" value="1"/>
</dbReference>
<dbReference type="SUPFAM" id="SSF51905">
    <property type="entry name" value="FAD/NAD(P)-binding domain"/>
    <property type="match status" value="2"/>
</dbReference>
<comment type="similarity">
    <text evidence="2">Belongs to the NADH dehydrogenase family.</text>
</comment>
<comment type="subcellular location">
    <subcellularLocation>
        <location evidence="1">Mitochondrion inner membrane</location>
        <topology evidence="1">Peripheral membrane protein</topology>
        <orientation evidence="1">Intermembrane side</orientation>
    </subcellularLocation>
</comment>
<dbReference type="FunFam" id="3.50.50.100:FF:000005">
    <property type="entry name" value="NADH-ubiquinone oxidoreductase 64 kDa subunit"/>
    <property type="match status" value="1"/>
</dbReference>
<keyword evidence="8" id="KW-0520">NAD</keyword>
<keyword evidence="3" id="KW-0285">Flavoprotein</keyword>
<feature type="transmembrane region" description="Helical" evidence="9">
    <location>
        <begin position="90"/>
        <end position="111"/>
    </location>
</feature>
<keyword evidence="5" id="KW-0106">Calcium</keyword>
<evidence type="ECO:0000313" key="12">
    <source>
        <dbReference type="Proteomes" id="UP000325780"/>
    </source>
</evidence>
<dbReference type="InterPro" id="IPR011992">
    <property type="entry name" value="EF-hand-dom_pair"/>
</dbReference>
<dbReference type="PANTHER" id="PTHR43706">
    <property type="entry name" value="NADH DEHYDROGENASE"/>
    <property type="match status" value="1"/>
</dbReference>
<dbReference type="SMART" id="SM00054">
    <property type="entry name" value="EFh"/>
    <property type="match status" value="1"/>
</dbReference>
<dbReference type="PROSITE" id="PS50222">
    <property type="entry name" value="EF_HAND_2"/>
    <property type="match status" value="1"/>
</dbReference>
<dbReference type="SUPFAM" id="SSF47473">
    <property type="entry name" value="EF-hand"/>
    <property type="match status" value="1"/>
</dbReference>
<evidence type="ECO:0000256" key="8">
    <source>
        <dbReference type="ARBA" id="ARBA00023027"/>
    </source>
</evidence>
<evidence type="ECO:0000256" key="1">
    <source>
        <dbReference type="ARBA" id="ARBA00004137"/>
    </source>
</evidence>
<evidence type="ECO:0000313" key="11">
    <source>
        <dbReference type="EMBL" id="KAE8145422.1"/>
    </source>
</evidence>
<dbReference type="EMBL" id="ML742347">
    <property type="protein sequence ID" value="KAE8145422.1"/>
    <property type="molecule type" value="Genomic_DNA"/>
</dbReference>
<gene>
    <name evidence="11" type="ORF">BDV25DRAFT_164716</name>
</gene>
<dbReference type="GO" id="GO:0003954">
    <property type="term" value="F:NADH dehydrogenase activity"/>
    <property type="evidence" value="ECO:0007669"/>
    <property type="project" value="InterPro"/>
</dbReference>
<dbReference type="Proteomes" id="UP000325780">
    <property type="component" value="Unassembled WGS sequence"/>
</dbReference>
<keyword evidence="4" id="KW-0274">FAD</keyword>
<dbReference type="GO" id="GO:0005509">
    <property type="term" value="F:calcium ion binding"/>
    <property type="evidence" value="ECO:0007669"/>
    <property type="project" value="InterPro"/>
</dbReference>
<name>A0A5N6TGF3_ASPAV</name>
<dbReference type="InterPro" id="IPR045024">
    <property type="entry name" value="NDH-2"/>
</dbReference>
<keyword evidence="9" id="KW-0472">Membrane</keyword>
<dbReference type="InterPro" id="IPR036188">
    <property type="entry name" value="FAD/NAD-bd_sf"/>
</dbReference>
<dbReference type="Gene3D" id="3.50.50.100">
    <property type="match status" value="2"/>
</dbReference>
<keyword evidence="9" id="KW-1133">Transmembrane helix</keyword>
<evidence type="ECO:0000256" key="4">
    <source>
        <dbReference type="ARBA" id="ARBA00022827"/>
    </source>
</evidence>
<dbReference type="OrthoDB" id="5376590at2759"/>